<dbReference type="CDD" id="cd06445">
    <property type="entry name" value="ATase"/>
    <property type="match status" value="1"/>
</dbReference>
<dbReference type="RefSeq" id="WP_338249765.1">
    <property type="nucleotide sequence ID" value="NZ_BSRI01000001.1"/>
</dbReference>
<dbReference type="SUPFAM" id="SSF46767">
    <property type="entry name" value="Methylated DNA-protein cysteine methyltransferase, C-terminal domain"/>
    <property type="match status" value="1"/>
</dbReference>
<evidence type="ECO:0000313" key="3">
    <source>
        <dbReference type="EMBL" id="GLV55432.1"/>
    </source>
</evidence>
<dbReference type="PANTHER" id="PTHR42942">
    <property type="entry name" value="6-O-METHYLGUANINE DNA METHYLTRANSFERASE"/>
    <property type="match status" value="1"/>
</dbReference>
<gene>
    <name evidence="3" type="ORF">KDH_22760</name>
</gene>
<organism evidence="3 4">
    <name type="scientific">Dictyobacter halimunensis</name>
    <dbReference type="NCBI Taxonomy" id="3026934"/>
    <lineage>
        <taxon>Bacteria</taxon>
        <taxon>Bacillati</taxon>
        <taxon>Chloroflexota</taxon>
        <taxon>Ktedonobacteria</taxon>
        <taxon>Ktedonobacterales</taxon>
        <taxon>Dictyobacteraceae</taxon>
        <taxon>Dictyobacter</taxon>
    </lineage>
</organism>
<keyword evidence="4" id="KW-1185">Reference proteome</keyword>
<dbReference type="InterPro" id="IPR014048">
    <property type="entry name" value="MethylDNA_cys_MeTrfase_DNA-bd"/>
</dbReference>
<dbReference type="InterPro" id="IPR052520">
    <property type="entry name" value="ATL_DNA_repair"/>
</dbReference>
<proteinExistence type="predicted"/>
<protein>
    <recommendedName>
        <fullName evidence="2">Methylated-DNA-[protein]-cysteine S-methyltransferase DNA binding domain-containing protein</fullName>
    </recommendedName>
</protein>
<dbReference type="PANTHER" id="PTHR42942:SF1">
    <property type="entry name" value="ALKYLTRANSFERASE-LIKE PROTEIN 1"/>
    <property type="match status" value="1"/>
</dbReference>
<feature type="domain" description="Methylated-DNA-[protein]-cysteine S-methyltransferase DNA binding" evidence="2">
    <location>
        <begin position="20"/>
        <end position="95"/>
    </location>
</feature>
<name>A0ABQ6FSQ9_9CHLR</name>
<evidence type="ECO:0000259" key="2">
    <source>
        <dbReference type="Pfam" id="PF01035"/>
    </source>
</evidence>
<sequence>MTTNDTEAVRKQVSKLMAQTFALVEACPRGRVTTYGWIGKALGYPRSARMIGWFMHDSKEHVPAQRVINSKGELSGSRAFGQIGRMRQLLEAEGVEFMEDGRVDLKRYGWDPSRDLSDEERQQILEEAIANPVESNARTLNMVLTDPASPFKNQTPT</sequence>
<evidence type="ECO:0000256" key="1">
    <source>
        <dbReference type="ARBA" id="ARBA00022763"/>
    </source>
</evidence>
<reference evidence="3 4" key="1">
    <citation type="submission" date="2023-02" db="EMBL/GenBank/DDBJ databases">
        <title>Dictyobacter halimunensis sp. nov., a new member of the class Ktedonobacteria from forest soil in a geothermal area.</title>
        <authorList>
            <person name="Rachmania M.K."/>
            <person name="Ningsih F."/>
            <person name="Sakai Y."/>
            <person name="Yabe S."/>
            <person name="Yokota A."/>
            <person name="Sjamsuridzal W."/>
        </authorList>
    </citation>
    <scope>NUCLEOTIDE SEQUENCE [LARGE SCALE GENOMIC DNA]</scope>
    <source>
        <strain evidence="3 4">S3.2.2.5</strain>
    </source>
</reference>
<dbReference type="Proteomes" id="UP001344906">
    <property type="component" value="Unassembled WGS sequence"/>
</dbReference>
<dbReference type="Gene3D" id="1.10.10.10">
    <property type="entry name" value="Winged helix-like DNA-binding domain superfamily/Winged helix DNA-binding domain"/>
    <property type="match status" value="1"/>
</dbReference>
<evidence type="ECO:0000313" key="4">
    <source>
        <dbReference type="Proteomes" id="UP001344906"/>
    </source>
</evidence>
<dbReference type="InterPro" id="IPR036388">
    <property type="entry name" value="WH-like_DNA-bd_sf"/>
</dbReference>
<dbReference type="Pfam" id="PF01035">
    <property type="entry name" value="DNA_binding_1"/>
    <property type="match status" value="1"/>
</dbReference>
<dbReference type="InterPro" id="IPR036217">
    <property type="entry name" value="MethylDNA_cys_MeTrfase_DNAb"/>
</dbReference>
<keyword evidence="1" id="KW-0227">DNA damage</keyword>
<accession>A0ABQ6FSQ9</accession>
<comment type="caution">
    <text evidence="3">The sequence shown here is derived from an EMBL/GenBank/DDBJ whole genome shotgun (WGS) entry which is preliminary data.</text>
</comment>
<dbReference type="EMBL" id="BSRI01000001">
    <property type="protein sequence ID" value="GLV55432.1"/>
    <property type="molecule type" value="Genomic_DNA"/>
</dbReference>